<keyword evidence="3" id="KW-0862">Zinc</keyword>
<comment type="caution">
    <text evidence="6">The sequence shown here is derived from an EMBL/GenBank/DDBJ whole genome shotgun (WGS) entry which is preliminary data.</text>
</comment>
<keyword evidence="3" id="KW-0479">Metal-binding</keyword>
<comment type="subcellular location">
    <subcellularLocation>
        <location evidence="1">Secreted</location>
    </subcellularLocation>
</comment>
<keyword evidence="2" id="KW-0964">Secreted</keyword>
<feature type="region of interest" description="Disordered" evidence="4">
    <location>
        <begin position="657"/>
        <end position="703"/>
    </location>
</feature>
<dbReference type="GO" id="GO:0046872">
    <property type="term" value="F:metal ion binding"/>
    <property type="evidence" value="ECO:0007669"/>
    <property type="project" value="UniProtKB-KW"/>
</dbReference>
<feature type="compositionally biased region" description="Basic and acidic residues" evidence="4">
    <location>
        <begin position="381"/>
        <end position="398"/>
    </location>
</feature>
<dbReference type="AlphaFoldDB" id="A0A6B0RB85"/>
<evidence type="ECO:0008006" key="8">
    <source>
        <dbReference type="Google" id="ProtNLM"/>
    </source>
</evidence>
<reference evidence="6" key="1">
    <citation type="submission" date="2019-10" db="EMBL/GenBank/DDBJ databases">
        <title>The sequence and de novo assembly of the wild yak genome.</title>
        <authorList>
            <person name="Liu Y."/>
        </authorList>
    </citation>
    <scope>NUCLEOTIDE SEQUENCE [LARGE SCALE GENOMIC DNA]</scope>
    <source>
        <strain evidence="6">WY2019</strain>
    </source>
</reference>
<organism evidence="6 7">
    <name type="scientific">Bos mutus</name>
    <name type="common">wild yak</name>
    <dbReference type="NCBI Taxonomy" id="72004"/>
    <lineage>
        <taxon>Eukaryota</taxon>
        <taxon>Metazoa</taxon>
        <taxon>Chordata</taxon>
        <taxon>Craniata</taxon>
        <taxon>Vertebrata</taxon>
        <taxon>Euteleostomi</taxon>
        <taxon>Mammalia</taxon>
        <taxon>Eutheria</taxon>
        <taxon>Laurasiatheria</taxon>
        <taxon>Artiodactyla</taxon>
        <taxon>Ruminantia</taxon>
        <taxon>Pecora</taxon>
        <taxon>Bovidae</taxon>
        <taxon>Bovinae</taxon>
        <taxon>Bos</taxon>
    </lineage>
</organism>
<feature type="compositionally biased region" description="Basic and acidic residues" evidence="4">
    <location>
        <begin position="492"/>
        <end position="512"/>
    </location>
</feature>
<sequence>MGAAARSLPLAFCFLLLGTLLPRADACSCSPVHPQQAFCNADIAELPGVWSSLQTQNLAQTLAFVVVKLYRPAWLQESGWKPALGLFVGQCHCEGAWSSLSQLSDLADLGCSGWFLESQHSSSVVSMAAAARVHQLGRVLGCWRRTAVAAVASRPLVPLNLRSLGSYHLLSKAVCVQVPDMRRSSERAARQSPSPDKEAWFSRQNLSDRLLQVREKGALAPQRRQKDPQQRKTQLLQRLVEELKAEWPEALDQQIRGLGRLYLAHLLGSGGERAEDHEPDSEGSAQRGAARLPRAKGKHRVAAREEKGRREELARRQPWCATSRRRAVDRERQGASRATGPCPPSLSPPERSKGKRAPSTKTGGGCRHGTNVEKLLAAPEGIKRLEEQESDTAREGRRQLGKRPARRQGPKNNCLDQSPEGKADHLEQLCPIGSTHRRGASPPAKLGNKSKWQRELEFAFEELFDTNRKLKKHLTSQLDLKPGVEQSPGEDQNFKEETQARRRESQREKVEGDAEIHVVSAGEPTNPVGMEAHLTPSRTSLQKFLSKLENQKYHRMAKGVVKSDSTLWSPGAGTSLDEKDWLFCSPGSGWEPAQLDALVQGSLQLHPQEQADRVGLMAAMQKQKMQVEQRSIKQLDLLEQIEHHKVSLEADLQTELRDGRRGQRQARLVHPKPDSPPDPEKEGGYDRSPTSPSAAIVDDDKHSQMIRDIQQQILEQNKLHKQFLKEARKRLLEFQKIC</sequence>
<dbReference type="GO" id="GO:0005576">
    <property type="term" value="C:extracellular region"/>
    <property type="evidence" value="ECO:0007669"/>
    <property type="project" value="UniProtKB-SubCell"/>
</dbReference>
<proteinExistence type="predicted"/>
<feature type="signal peptide" evidence="5">
    <location>
        <begin position="1"/>
        <end position="26"/>
    </location>
</feature>
<evidence type="ECO:0000256" key="2">
    <source>
        <dbReference type="ARBA" id="ARBA00022525"/>
    </source>
</evidence>
<dbReference type="GO" id="GO:0046599">
    <property type="term" value="P:regulation of centriole replication"/>
    <property type="evidence" value="ECO:0007669"/>
    <property type="project" value="TreeGrafter"/>
</dbReference>
<dbReference type="Proteomes" id="UP000322234">
    <property type="component" value="Unassembled WGS sequence"/>
</dbReference>
<dbReference type="InterPro" id="IPR008993">
    <property type="entry name" value="TIMP-like_OB-fold"/>
</dbReference>
<keyword evidence="7" id="KW-1185">Reference proteome</keyword>
<feature type="compositionally biased region" description="Basic residues" evidence="4">
    <location>
        <begin position="399"/>
        <end position="409"/>
    </location>
</feature>
<feature type="compositionally biased region" description="Basic and acidic residues" evidence="4">
    <location>
        <begin position="302"/>
        <end position="315"/>
    </location>
</feature>
<evidence type="ECO:0000256" key="4">
    <source>
        <dbReference type="SAM" id="MobiDB-lite"/>
    </source>
</evidence>
<evidence type="ECO:0000256" key="5">
    <source>
        <dbReference type="SAM" id="SignalP"/>
    </source>
</evidence>
<dbReference type="SUPFAM" id="SSF50242">
    <property type="entry name" value="TIMP-like"/>
    <property type="match status" value="1"/>
</dbReference>
<evidence type="ECO:0000256" key="1">
    <source>
        <dbReference type="ARBA" id="ARBA00004613"/>
    </source>
</evidence>
<evidence type="ECO:0000313" key="7">
    <source>
        <dbReference type="Proteomes" id="UP000322234"/>
    </source>
</evidence>
<name>A0A6B0RB85_9CETA</name>
<dbReference type="PANTHER" id="PTHR21553">
    <property type="entry name" value="ALMS1-RELATED"/>
    <property type="match status" value="1"/>
</dbReference>
<dbReference type="InterPro" id="IPR001820">
    <property type="entry name" value="TIMP"/>
</dbReference>
<dbReference type="PROSITE" id="PS00288">
    <property type="entry name" value="TIMP"/>
    <property type="match status" value="1"/>
</dbReference>
<feature type="compositionally biased region" description="Basic and acidic residues" evidence="4">
    <location>
        <begin position="671"/>
        <end position="685"/>
    </location>
</feature>
<dbReference type="EMBL" id="VBQZ03000036">
    <property type="protein sequence ID" value="MXQ87125.1"/>
    <property type="molecule type" value="Genomic_DNA"/>
</dbReference>
<keyword evidence="5" id="KW-0732">Signal</keyword>
<dbReference type="GO" id="GO:0008191">
    <property type="term" value="F:metalloendopeptidase inhibitor activity"/>
    <property type="evidence" value="ECO:0007669"/>
    <property type="project" value="InterPro"/>
</dbReference>
<dbReference type="GO" id="GO:0005814">
    <property type="term" value="C:centriole"/>
    <property type="evidence" value="ECO:0007669"/>
    <property type="project" value="TreeGrafter"/>
</dbReference>
<dbReference type="Pfam" id="PF00965">
    <property type="entry name" value="TIMP"/>
    <property type="match status" value="1"/>
</dbReference>
<dbReference type="GO" id="GO:0005829">
    <property type="term" value="C:cytosol"/>
    <property type="evidence" value="ECO:0007669"/>
    <property type="project" value="TreeGrafter"/>
</dbReference>
<dbReference type="InterPro" id="IPR030490">
    <property type="entry name" value="TIMP_CS"/>
</dbReference>
<evidence type="ECO:0000256" key="3">
    <source>
        <dbReference type="PIRSR" id="PIRSR601820-1"/>
    </source>
</evidence>
<gene>
    <name evidence="6" type="ORF">E5288_WYG007811</name>
</gene>
<accession>A0A6B0RB85</accession>
<dbReference type="GO" id="GO:0005813">
    <property type="term" value="C:centrosome"/>
    <property type="evidence" value="ECO:0007669"/>
    <property type="project" value="TreeGrafter"/>
</dbReference>
<feature type="binding site" evidence="3">
    <location>
        <position position="27"/>
    </location>
    <ligand>
        <name>Zn(2+)</name>
        <dbReference type="ChEBI" id="CHEBI:29105"/>
        <note>ligand shared with metalloproteinase partner</note>
    </ligand>
</feature>
<dbReference type="PANTHER" id="PTHR21553:SF33">
    <property type="entry name" value="CEP295 N-TERMINAL-LIKE PROTEIN"/>
    <property type="match status" value="1"/>
</dbReference>
<feature type="chain" id="PRO_5025404879" description="Protein DDC8 homolog" evidence="5">
    <location>
        <begin position="27"/>
        <end position="738"/>
    </location>
</feature>
<feature type="region of interest" description="Disordered" evidence="4">
    <location>
        <begin position="480"/>
        <end position="512"/>
    </location>
</feature>
<evidence type="ECO:0000313" key="6">
    <source>
        <dbReference type="EMBL" id="MXQ87125.1"/>
    </source>
</evidence>
<protein>
    <recommendedName>
        <fullName evidence="8">Protein DDC8 homolog</fullName>
    </recommendedName>
</protein>
<feature type="region of interest" description="Disordered" evidence="4">
    <location>
        <begin position="271"/>
        <end position="422"/>
    </location>
</feature>